<keyword evidence="4" id="KW-1185">Reference proteome</keyword>
<proteinExistence type="predicted"/>
<dbReference type="SUPFAM" id="SSF110087">
    <property type="entry name" value="DR1885-like metal-binding protein"/>
    <property type="match status" value="1"/>
</dbReference>
<dbReference type="Gene3D" id="2.60.40.1890">
    <property type="entry name" value="PCu(A)C copper chaperone"/>
    <property type="match status" value="1"/>
</dbReference>
<protein>
    <submittedName>
        <fullName evidence="3">Copper chaperone PCu(A)C</fullName>
    </submittedName>
</protein>
<feature type="chain" id="PRO_5038728469" evidence="2">
    <location>
        <begin position="29"/>
        <end position="171"/>
    </location>
</feature>
<reference evidence="3 4" key="1">
    <citation type="submission" date="2018-08" db="EMBL/GenBank/DDBJ databases">
        <title>Isolation, diversity and antifungal activity of Actinobacteria from wheat.</title>
        <authorList>
            <person name="Han C."/>
        </authorList>
    </citation>
    <scope>NUCLEOTIDE SEQUENCE [LARGE SCALE GENOMIC DNA]</scope>
    <source>
        <strain evidence="3 4">NEAU-YY421</strain>
    </source>
</reference>
<dbReference type="PANTHER" id="PTHR36302">
    <property type="entry name" value="BLR7088 PROTEIN"/>
    <property type="match status" value="1"/>
</dbReference>
<dbReference type="AlphaFoldDB" id="A0A372LX28"/>
<dbReference type="RefSeq" id="WP_128559105.1">
    <property type="nucleotide sequence ID" value="NZ_QUAK01000216.1"/>
</dbReference>
<feature type="compositionally biased region" description="Gly residues" evidence="1">
    <location>
        <begin position="32"/>
        <end position="46"/>
    </location>
</feature>
<comment type="caution">
    <text evidence="3">The sequence shown here is derived from an EMBL/GenBank/DDBJ whole genome shotgun (WGS) entry which is preliminary data.</text>
</comment>
<dbReference type="InterPro" id="IPR007410">
    <property type="entry name" value="LpqE-like"/>
</dbReference>
<feature type="signal peptide" evidence="2">
    <location>
        <begin position="1"/>
        <end position="28"/>
    </location>
</feature>
<dbReference type="EMBL" id="QUAK01000216">
    <property type="protein sequence ID" value="RFU83206.1"/>
    <property type="molecule type" value="Genomic_DNA"/>
</dbReference>
<name>A0A372LX28_9ACTN</name>
<gene>
    <name evidence="3" type="ORF">DY218_29040</name>
</gene>
<dbReference type="PANTHER" id="PTHR36302:SF1">
    <property type="entry name" value="COPPER CHAPERONE PCU(A)C"/>
    <property type="match status" value="1"/>
</dbReference>
<dbReference type="OrthoDB" id="9796962at2"/>
<accession>A0A372LX28</accession>
<dbReference type="InterPro" id="IPR058248">
    <property type="entry name" value="Lxx211020-like"/>
</dbReference>
<organism evidence="3 4">
    <name type="scientific">Streptomyces triticagri</name>
    <dbReference type="NCBI Taxonomy" id="2293568"/>
    <lineage>
        <taxon>Bacteria</taxon>
        <taxon>Bacillati</taxon>
        <taxon>Actinomycetota</taxon>
        <taxon>Actinomycetes</taxon>
        <taxon>Kitasatosporales</taxon>
        <taxon>Streptomycetaceae</taxon>
        <taxon>Streptomyces</taxon>
    </lineage>
</organism>
<evidence type="ECO:0000313" key="4">
    <source>
        <dbReference type="Proteomes" id="UP000263094"/>
    </source>
</evidence>
<feature type="region of interest" description="Disordered" evidence="1">
    <location>
        <begin position="32"/>
        <end position="56"/>
    </location>
</feature>
<dbReference type="PROSITE" id="PS51257">
    <property type="entry name" value="PROKAR_LIPOPROTEIN"/>
    <property type="match status" value="1"/>
</dbReference>
<dbReference type="InterPro" id="IPR036182">
    <property type="entry name" value="PCuAC_sf"/>
</dbReference>
<evidence type="ECO:0000313" key="3">
    <source>
        <dbReference type="EMBL" id="RFU83206.1"/>
    </source>
</evidence>
<sequence>MTRRGQGRRVSRRALAGVLVLSGSLLLAGCGGSTDSGASGDSGGSDGSKPELTVSGGYLPVPASDHMAGGFLTVTNDGGTADRLLSASSDIAGEVQIHETVDQKMKHVKSLEVPANGELRLQRGGNHLMFLELEKKPELGQKVALSLKFAESGTVETQLEVKEATYNPKAE</sequence>
<dbReference type="Pfam" id="PF04314">
    <property type="entry name" value="PCuAC"/>
    <property type="match status" value="1"/>
</dbReference>
<evidence type="ECO:0000256" key="2">
    <source>
        <dbReference type="SAM" id="SignalP"/>
    </source>
</evidence>
<evidence type="ECO:0000256" key="1">
    <source>
        <dbReference type="SAM" id="MobiDB-lite"/>
    </source>
</evidence>
<keyword evidence="2" id="KW-0732">Signal</keyword>
<dbReference type="Proteomes" id="UP000263094">
    <property type="component" value="Unassembled WGS sequence"/>
</dbReference>